<name>A0A8J3ERN7_9PROT</name>
<accession>A0A8J3ERN7</accession>
<dbReference type="EMBL" id="BMGZ01000002">
    <property type="protein sequence ID" value="GGH98144.1"/>
    <property type="molecule type" value="Genomic_DNA"/>
</dbReference>
<evidence type="ECO:0000313" key="2">
    <source>
        <dbReference type="EMBL" id="GGH98144.1"/>
    </source>
</evidence>
<reference evidence="2" key="1">
    <citation type="journal article" date="2014" name="Int. J. Syst. Evol. Microbiol.">
        <title>Complete genome sequence of Corynebacterium casei LMG S-19264T (=DSM 44701T), isolated from a smear-ripened cheese.</title>
        <authorList>
            <consortium name="US DOE Joint Genome Institute (JGI-PGF)"/>
            <person name="Walter F."/>
            <person name="Albersmeier A."/>
            <person name="Kalinowski J."/>
            <person name="Ruckert C."/>
        </authorList>
    </citation>
    <scope>NUCLEOTIDE SEQUENCE</scope>
    <source>
        <strain evidence="2">CGMCC 1.14984</strain>
    </source>
</reference>
<proteinExistence type="predicted"/>
<comment type="caution">
    <text evidence="2">The sequence shown here is derived from an EMBL/GenBank/DDBJ whole genome shotgun (WGS) entry which is preliminary data.</text>
</comment>
<sequence>MRFFKSKKKDVSTDAGQKDLQGDKVAETRRDLKSELDMAVVPELKAQEKPAEVKTEAAADAPAEEKPAEAPLAKNADKPADETSMVRLFPGFENQPFEIGYAGFKSADYGIEEEAPMLLMRWKAGSAKWFPLPPMFNKAILEQIHEEDNDLDRLLIGYGYDAEQLVHKL</sequence>
<evidence type="ECO:0000313" key="3">
    <source>
        <dbReference type="Proteomes" id="UP000621856"/>
    </source>
</evidence>
<gene>
    <name evidence="2" type="ORF">GCM10011355_21040</name>
</gene>
<dbReference type="Proteomes" id="UP000621856">
    <property type="component" value="Unassembled WGS sequence"/>
</dbReference>
<evidence type="ECO:0000256" key="1">
    <source>
        <dbReference type="SAM" id="MobiDB-lite"/>
    </source>
</evidence>
<feature type="compositionally biased region" description="Basic and acidic residues" evidence="1">
    <location>
        <begin position="9"/>
        <end position="36"/>
    </location>
</feature>
<dbReference type="RefSeq" id="WP_188544098.1">
    <property type="nucleotide sequence ID" value="NZ_BMGZ01000002.1"/>
</dbReference>
<organism evidence="2 3">
    <name type="scientific">Aquisalinus luteolus</name>
    <dbReference type="NCBI Taxonomy" id="1566827"/>
    <lineage>
        <taxon>Bacteria</taxon>
        <taxon>Pseudomonadati</taxon>
        <taxon>Pseudomonadota</taxon>
        <taxon>Alphaproteobacteria</taxon>
        <taxon>Parvularculales</taxon>
        <taxon>Parvularculaceae</taxon>
        <taxon>Aquisalinus</taxon>
    </lineage>
</organism>
<feature type="compositionally biased region" description="Basic and acidic residues" evidence="1">
    <location>
        <begin position="45"/>
        <end position="68"/>
    </location>
</feature>
<dbReference type="AlphaFoldDB" id="A0A8J3ERN7"/>
<protein>
    <submittedName>
        <fullName evidence="2">Uncharacterized protein</fullName>
    </submittedName>
</protein>
<reference evidence="2" key="2">
    <citation type="submission" date="2020-09" db="EMBL/GenBank/DDBJ databases">
        <authorList>
            <person name="Sun Q."/>
            <person name="Zhou Y."/>
        </authorList>
    </citation>
    <scope>NUCLEOTIDE SEQUENCE</scope>
    <source>
        <strain evidence="2">CGMCC 1.14984</strain>
    </source>
</reference>
<feature type="region of interest" description="Disordered" evidence="1">
    <location>
        <begin position="1"/>
        <end position="79"/>
    </location>
</feature>